<reference evidence="4" key="1">
    <citation type="journal article" date="2018" name="BMC Genomics">
        <title>Comparative genomics of the wheat fungal pathogen Pyrenophora tritici-repentis reveals chromosomal variations and genome plasticity.</title>
        <authorList>
            <person name="Moolhuijzen P."/>
            <person name="See P.T."/>
            <person name="Hane J.K."/>
            <person name="Shi G."/>
            <person name="Liu Z."/>
            <person name="Oliver R.P."/>
            <person name="Moffat C.S."/>
        </authorList>
    </citation>
    <scope>NUCLEOTIDE SEQUENCE [LARGE SCALE GENOMIC DNA]</scope>
    <source>
        <strain evidence="4">M4</strain>
    </source>
</reference>
<evidence type="ECO:0000256" key="1">
    <source>
        <dbReference type="ARBA" id="ARBA00010218"/>
    </source>
</evidence>
<dbReference type="PANTHER" id="PTHR28063">
    <property type="entry name" value="RNA POLYMERASE II NUCLEAR LOCALIZATION PROTEIN IWR1"/>
    <property type="match status" value="1"/>
</dbReference>
<feature type="compositionally biased region" description="Low complexity" evidence="2">
    <location>
        <begin position="166"/>
        <end position="176"/>
    </location>
</feature>
<dbReference type="GeneID" id="6347678"/>
<feature type="compositionally biased region" description="Acidic residues" evidence="2">
    <location>
        <begin position="258"/>
        <end position="268"/>
    </location>
</feature>
<dbReference type="Proteomes" id="UP000245464">
    <property type="component" value="Chromosome 7"/>
</dbReference>
<dbReference type="EMBL" id="NQIK02000007">
    <property type="protein sequence ID" value="KAF7567990.1"/>
    <property type="molecule type" value="Genomic_DNA"/>
</dbReference>
<dbReference type="AlphaFoldDB" id="A0A834RQS9"/>
<protein>
    <submittedName>
        <fullName evidence="4">Solute binding protein</fullName>
    </submittedName>
</protein>
<dbReference type="KEGG" id="ptrr:6347678"/>
<name>A0A834RQS9_9PLEO</name>
<feature type="region of interest" description="Disordered" evidence="2">
    <location>
        <begin position="38"/>
        <end position="205"/>
    </location>
</feature>
<feature type="compositionally biased region" description="Basic and acidic residues" evidence="2">
    <location>
        <begin position="149"/>
        <end position="165"/>
    </location>
</feature>
<comment type="similarity">
    <text evidence="1">Belongs to the IWR1/SLC7A6OS family.</text>
</comment>
<feature type="region of interest" description="Disordered" evidence="2">
    <location>
        <begin position="250"/>
        <end position="329"/>
    </location>
</feature>
<comment type="caution">
    <text evidence="4">The sequence shown here is derived from an EMBL/GenBank/DDBJ whole genome shotgun (WGS) entry which is preliminary data.</text>
</comment>
<feature type="compositionally biased region" description="Acidic residues" evidence="2">
    <location>
        <begin position="300"/>
        <end position="314"/>
    </location>
</feature>
<gene>
    <name evidence="4" type="ORF">PtrM4_126030</name>
</gene>
<dbReference type="RefSeq" id="XP_001939720.2">
    <property type="nucleotide sequence ID" value="XM_001939685.2"/>
</dbReference>
<dbReference type="GO" id="GO:0005737">
    <property type="term" value="C:cytoplasm"/>
    <property type="evidence" value="ECO:0007669"/>
    <property type="project" value="TreeGrafter"/>
</dbReference>
<evidence type="ECO:0000256" key="2">
    <source>
        <dbReference type="SAM" id="MobiDB-lite"/>
    </source>
</evidence>
<accession>A0A834RQS9</accession>
<evidence type="ECO:0000313" key="5">
    <source>
        <dbReference type="Proteomes" id="UP000245464"/>
    </source>
</evidence>
<feature type="domain" description="Transcription factor Iwr1" evidence="3">
    <location>
        <begin position="213"/>
        <end position="279"/>
    </location>
</feature>
<organism evidence="4 5">
    <name type="scientific">Pyrenophora tritici-repentis</name>
    <dbReference type="NCBI Taxonomy" id="45151"/>
    <lineage>
        <taxon>Eukaryota</taxon>
        <taxon>Fungi</taxon>
        <taxon>Dikarya</taxon>
        <taxon>Ascomycota</taxon>
        <taxon>Pezizomycotina</taxon>
        <taxon>Dothideomycetes</taxon>
        <taxon>Pleosporomycetidae</taxon>
        <taxon>Pleosporales</taxon>
        <taxon>Pleosporineae</taxon>
        <taxon>Pleosporaceae</taxon>
        <taxon>Pyrenophora</taxon>
    </lineage>
</organism>
<feature type="compositionally biased region" description="Polar residues" evidence="2">
    <location>
        <begin position="98"/>
        <end position="110"/>
    </location>
</feature>
<dbReference type="Pfam" id="PF08574">
    <property type="entry name" value="Iwr1"/>
    <property type="match status" value="1"/>
</dbReference>
<proteinExistence type="inferred from homology"/>
<dbReference type="InterPro" id="IPR013883">
    <property type="entry name" value="TF_Iwr1_dom"/>
</dbReference>
<sequence length="379" mass="42234">MSSFHLPPQTISVKRKRTEAPIDTLRIEDGKEIESKRTRYGYKRLTKPGDDAEHSLVPPTPVGERRFRLDPVSRIGAKRHFVEEQPSVSSKNDPRQQIGGQVQEPTLAEQTPTSTPRPRKRPGAGSALHHSSKASIQWKQPLPTSPSETDVRNLEALTKEVEKSDTTTTTGPSPSKYKPKAPAKRFAERHPDKATPTPDGDADADAMDIDTSEYVYDHYVREPVHPDAPLPTGPIGLLVISAEDADWWDADSSSDREFDTDDEDENAEDYYANDYPEDELSEDDEFDRNLYKSKYRHGSDEEEFGLGSEDDEEGNGVGSGEEGDEDDEHFRMTVPKAKGVWGIGVLRGSSVWVSLVQFTSSMLQHTNTPFTPPALPIHP</sequence>
<evidence type="ECO:0000313" key="4">
    <source>
        <dbReference type="EMBL" id="KAF7567990.1"/>
    </source>
</evidence>
<evidence type="ECO:0000259" key="3">
    <source>
        <dbReference type="Pfam" id="PF08574"/>
    </source>
</evidence>
<dbReference type="InterPro" id="IPR040150">
    <property type="entry name" value="Iwr1"/>
</dbReference>
<dbReference type="GO" id="GO:0006606">
    <property type="term" value="P:protein import into nucleus"/>
    <property type="evidence" value="ECO:0007669"/>
    <property type="project" value="InterPro"/>
</dbReference>
<feature type="compositionally biased region" description="Acidic residues" evidence="2">
    <location>
        <begin position="275"/>
        <end position="286"/>
    </location>
</feature>
<dbReference type="PANTHER" id="PTHR28063:SF1">
    <property type="entry name" value="RNA POLYMERASE II NUCLEAR LOCALIZATION PROTEIN IWR1"/>
    <property type="match status" value="1"/>
</dbReference>